<evidence type="ECO:0000256" key="8">
    <source>
        <dbReference type="ARBA" id="ARBA00023049"/>
    </source>
</evidence>
<evidence type="ECO:0000313" key="15">
    <source>
        <dbReference type="Proteomes" id="UP000231070"/>
    </source>
</evidence>
<dbReference type="SUPFAM" id="SSF55166">
    <property type="entry name" value="Hedgehog/DD-peptidase"/>
    <property type="match status" value="1"/>
</dbReference>
<dbReference type="InterPro" id="IPR010275">
    <property type="entry name" value="MepK"/>
</dbReference>
<name>A0A2G9X3C2_9HYPH</name>
<keyword evidence="15" id="KW-1185">Reference proteome</keyword>
<dbReference type="Gene3D" id="3.30.1380.10">
    <property type="match status" value="1"/>
</dbReference>
<evidence type="ECO:0000256" key="5">
    <source>
        <dbReference type="ARBA" id="ARBA00022729"/>
    </source>
</evidence>
<evidence type="ECO:0000256" key="2">
    <source>
        <dbReference type="ARBA" id="ARBA00004776"/>
    </source>
</evidence>
<evidence type="ECO:0000313" key="14">
    <source>
        <dbReference type="EMBL" id="PIP01043.1"/>
    </source>
</evidence>
<evidence type="ECO:0000256" key="3">
    <source>
        <dbReference type="ARBA" id="ARBA00022670"/>
    </source>
</evidence>
<keyword evidence="4" id="KW-0479">Metal-binding</keyword>
<evidence type="ECO:0000256" key="12">
    <source>
        <dbReference type="SAM" id="MobiDB-lite"/>
    </source>
</evidence>
<sequence length="402" mass="42328">MPCRRPSPGSRCPTPASGEARPVRRLIGKDGAAMTLRSALLVLASLAAAGCGAVLDRSEFKPLTPVEIAEIKAKADAEKSAEEGPKKPDAASAVPQEETAKPDDGNAPAASVVAAVALEEKPRASGLFASLFGGGEPSAAEPASAGPDATPAASQTAAKPDEARPTAADVAAAKAEAEADLAAIPVEEAAEVSEAELTGEDEADPAKIAVPKPPVDDGLEHDFVNVYTARPERPQELFEGLPGVAWQGNLVLASRGPDGDPRGLFDGEVQPYAHYVPGLPRDVVQAANGLLLAHSAINVSCVKSPLLGMIRDAERHFSRKAVITSGYRSPSHNRSVRGALHSQHLYCNAVDLYMPGIARDELARYFYSHPSRGGLGLYCHTKSIHVDTGRRREWRWACRKRG</sequence>
<feature type="compositionally biased region" description="Basic and acidic residues" evidence="12">
    <location>
        <begin position="74"/>
        <end position="89"/>
    </location>
</feature>
<evidence type="ECO:0000256" key="7">
    <source>
        <dbReference type="ARBA" id="ARBA00022833"/>
    </source>
</evidence>
<dbReference type="GO" id="GO:0071555">
    <property type="term" value="P:cell wall organization"/>
    <property type="evidence" value="ECO:0007669"/>
    <property type="project" value="UniProtKB-KW"/>
</dbReference>
<dbReference type="PANTHER" id="PTHR37425">
    <property type="match status" value="1"/>
</dbReference>
<dbReference type="AlphaFoldDB" id="A0A2G9X3C2"/>
<protein>
    <recommendedName>
        <fullName evidence="11">Murein endopeptidase K</fullName>
    </recommendedName>
</protein>
<reference evidence="14 15" key="1">
    <citation type="submission" date="2017-08" db="EMBL/GenBank/DDBJ databases">
        <title>Pleomorphomonas carboxidotrophicus sp. nov., a new mesophilic hydrogenogenic carboxidotroph.</title>
        <authorList>
            <person name="Esquivel-Elizondo S."/>
            <person name="Krajmalnik-Brown R."/>
            <person name="Maldonado J."/>
        </authorList>
    </citation>
    <scope>NUCLEOTIDE SEQUENCE [LARGE SCALE GENOMIC DNA]</scope>
    <source>
        <strain evidence="14 15">SVCO-16</strain>
    </source>
</reference>
<feature type="compositionally biased region" description="Low complexity" evidence="12">
    <location>
        <begin position="1"/>
        <end position="15"/>
    </location>
</feature>
<dbReference type="GO" id="GO:0008237">
    <property type="term" value="F:metallopeptidase activity"/>
    <property type="evidence" value="ECO:0007669"/>
    <property type="project" value="UniProtKB-KW"/>
</dbReference>
<feature type="domain" description="Peptidase M15A C-terminal" evidence="13">
    <location>
        <begin position="288"/>
        <end position="387"/>
    </location>
</feature>
<feature type="region of interest" description="Disordered" evidence="12">
    <location>
        <begin position="1"/>
        <end position="21"/>
    </location>
</feature>
<dbReference type="OrthoDB" id="5418604at2"/>
<feature type="compositionally biased region" description="Low complexity" evidence="12">
    <location>
        <begin position="137"/>
        <end position="147"/>
    </location>
</feature>
<evidence type="ECO:0000256" key="10">
    <source>
        <dbReference type="ARBA" id="ARBA00093448"/>
    </source>
</evidence>
<comment type="cofactor">
    <cofactor evidence="1">
        <name>Zn(2+)</name>
        <dbReference type="ChEBI" id="CHEBI:29105"/>
    </cofactor>
</comment>
<evidence type="ECO:0000256" key="11">
    <source>
        <dbReference type="ARBA" id="ARBA00093666"/>
    </source>
</evidence>
<dbReference type="Proteomes" id="UP000231070">
    <property type="component" value="Unassembled WGS sequence"/>
</dbReference>
<evidence type="ECO:0000256" key="9">
    <source>
        <dbReference type="ARBA" id="ARBA00023316"/>
    </source>
</evidence>
<dbReference type="InterPro" id="IPR009045">
    <property type="entry name" value="Zn_M74/Hedgehog-like"/>
</dbReference>
<accession>A0A2G9X3C2</accession>
<dbReference type="GO" id="GO:0046872">
    <property type="term" value="F:metal ion binding"/>
    <property type="evidence" value="ECO:0007669"/>
    <property type="project" value="UniProtKB-KW"/>
</dbReference>
<evidence type="ECO:0000259" key="13">
    <source>
        <dbReference type="Pfam" id="PF08291"/>
    </source>
</evidence>
<dbReference type="PANTHER" id="PTHR37425:SF1">
    <property type="entry name" value="OUTER MEMBRANE PROTEIN"/>
    <property type="match status" value="1"/>
</dbReference>
<keyword evidence="8" id="KW-0482">Metalloprotease</keyword>
<dbReference type="Pfam" id="PF08291">
    <property type="entry name" value="Peptidase_M15_3"/>
    <property type="match status" value="1"/>
</dbReference>
<feature type="region of interest" description="Disordered" evidence="12">
    <location>
        <begin position="74"/>
        <end position="107"/>
    </location>
</feature>
<dbReference type="EMBL" id="NQVN01000001">
    <property type="protein sequence ID" value="PIP01043.1"/>
    <property type="molecule type" value="Genomic_DNA"/>
</dbReference>
<comment type="pathway">
    <text evidence="2">Cell wall biogenesis; cell wall polysaccharide biosynthesis.</text>
</comment>
<evidence type="ECO:0000256" key="1">
    <source>
        <dbReference type="ARBA" id="ARBA00001947"/>
    </source>
</evidence>
<keyword evidence="5" id="KW-0732">Signal</keyword>
<keyword evidence="9" id="KW-0961">Cell wall biogenesis/degradation</keyword>
<evidence type="ECO:0000256" key="4">
    <source>
        <dbReference type="ARBA" id="ARBA00022723"/>
    </source>
</evidence>
<comment type="caution">
    <text evidence="14">The sequence shown here is derived from an EMBL/GenBank/DDBJ whole genome shotgun (WGS) entry which is preliminary data.</text>
</comment>
<keyword evidence="3" id="KW-0645">Protease</keyword>
<evidence type="ECO:0000256" key="6">
    <source>
        <dbReference type="ARBA" id="ARBA00022801"/>
    </source>
</evidence>
<organism evidence="14 15">
    <name type="scientific">Pleomorphomonas carboxyditropha</name>
    <dbReference type="NCBI Taxonomy" id="2023338"/>
    <lineage>
        <taxon>Bacteria</taxon>
        <taxon>Pseudomonadati</taxon>
        <taxon>Pseudomonadota</taxon>
        <taxon>Alphaproteobacteria</taxon>
        <taxon>Hyphomicrobiales</taxon>
        <taxon>Pleomorphomonadaceae</taxon>
        <taxon>Pleomorphomonas</taxon>
    </lineage>
</organism>
<proteinExistence type="inferred from homology"/>
<dbReference type="GO" id="GO:0006508">
    <property type="term" value="P:proteolysis"/>
    <property type="evidence" value="ECO:0007669"/>
    <property type="project" value="UniProtKB-KW"/>
</dbReference>
<keyword evidence="6" id="KW-0378">Hydrolase</keyword>
<gene>
    <name evidence="14" type="ORF">CJ014_02850</name>
</gene>
<feature type="region of interest" description="Disordered" evidence="12">
    <location>
        <begin position="136"/>
        <end position="166"/>
    </location>
</feature>
<keyword evidence="7" id="KW-0862">Zinc</keyword>
<comment type="similarity">
    <text evidence="10">Belongs to the peptidase M15 family.</text>
</comment>
<dbReference type="InterPro" id="IPR013230">
    <property type="entry name" value="Peptidase_M15A_C"/>
</dbReference>